<dbReference type="EMBL" id="CP084166">
    <property type="protein sequence ID" value="UJG41231.1"/>
    <property type="molecule type" value="Genomic_DNA"/>
</dbReference>
<dbReference type="InterPro" id="IPR050261">
    <property type="entry name" value="FrsA_esterase"/>
</dbReference>
<proteinExistence type="predicted"/>
<dbReference type="Proteomes" id="UP001201020">
    <property type="component" value="Chromosome"/>
</dbReference>
<dbReference type="InterPro" id="IPR029058">
    <property type="entry name" value="AB_hydrolase_fold"/>
</dbReference>
<dbReference type="EMBL" id="CP084166">
    <property type="protein sequence ID" value="UJG41227.1"/>
    <property type="molecule type" value="Genomic_DNA"/>
</dbReference>
<name>A0A9Y1BLT9_9ARCH</name>
<evidence type="ECO:0000313" key="3">
    <source>
        <dbReference type="EMBL" id="UJG41227.1"/>
    </source>
</evidence>
<dbReference type="PANTHER" id="PTHR22946:SF9">
    <property type="entry name" value="POLYKETIDE TRANSFERASE AF380"/>
    <property type="match status" value="1"/>
</dbReference>
<evidence type="ECO:0000259" key="2">
    <source>
        <dbReference type="Pfam" id="PF12146"/>
    </source>
</evidence>
<dbReference type="Pfam" id="PF12146">
    <property type="entry name" value="Hydrolase_4"/>
    <property type="match status" value="1"/>
</dbReference>
<evidence type="ECO:0000256" key="1">
    <source>
        <dbReference type="ARBA" id="ARBA00022801"/>
    </source>
</evidence>
<dbReference type="AlphaFoldDB" id="A0A9Y1BLT9"/>
<dbReference type="PANTHER" id="PTHR22946">
    <property type="entry name" value="DIENELACTONE HYDROLASE DOMAIN-CONTAINING PROTEIN-RELATED"/>
    <property type="match status" value="1"/>
</dbReference>
<gene>
    <name evidence="3" type="ORF">K9W45_01890</name>
    <name evidence="4" type="ORF">K9W45_01910</name>
</gene>
<dbReference type="SUPFAM" id="SSF53474">
    <property type="entry name" value="alpha/beta-Hydrolases"/>
    <property type="match status" value="1"/>
</dbReference>
<dbReference type="GO" id="GO:0016788">
    <property type="term" value="F:hydrolase activity, acting on ester bonds"/>
    <property type="evidence" value="ECO:0007669"/>
    <property type="project" value="UniProtKB-ARBA"/>
</dbReference>
<evidence type="ECO:0000313" key="4">
    <source>
        <dbReference type="EMBL" id="UJG41231.1"/>
    </source>
</evidence>
<sequence length="253" mass="28984">MLQLNYDIKFRKDFIHGILYLPDEEGQFPLVIRLNGFPGNSPEKEEQRLADIITQNNMAFYAFDYVGVRKSTGTFNYYTSLENINTVITDLSHHPRINPAKIALLGESFGGAMAISQGVRDQRIKCIVLRSPVYDTEVIPQIPSFNTLVKIWSRNNQIRFPKGDISELYYKQTNLYNPKKIANLVNCPVKLIAGDKDELLEVKGFRELYKCLPRKLRKGIDIIKGADHNFTKQKQFIELKSELSSFLTCCLLG</sequence>
<organism evidence="3">
    <name type="scientific">Candidatus Heimdallarchaeum aukensis</name>
    <dbReference type="NCBI Taxonomy" id="2876573"/>
    <lineage>
        <taxon>Archaea</taxon>
        <taxon>Promethearchaeati</taxon>
        <taxon>Candidatus Heimdallarchaeota</taxon>
        <taxon>Candidatus Heimdallarchaeia (ex Rinke et al. 2021) (nom. nud.)</taxon>
        <taxon>Candidatus Heimdallarchaeales</taxon>
        <taxon>Candidatus Heimdallarchaeaceae</taxon>
        <taxon>Candidatus Heimdallarchaeum</taxon>
    </lineage>
</organism>
<feature type="domain" description="Serine aminopeptidase S33" evidence="2">
    <location>
        <begin position="47"/>
        <end position="149"/>
    </location>
</feature>
<keyword evidence="1 3" id="KW-0378">Hydrolase</keyword>
<protein>
    <submittedName>
        <fullName evidence="3">Alpha/beta hydrolase</fullName>
    </submittedName>
</protein>
<accession>A0A9Y1BLT9</accession>
<dbReference type="Gene3D" id="3.40.50.1820">
    <property type="entry name" value="alpha/beta hydrolase"/>
    <property type="match status" value="1"/>
</dbReference>
<dbReference type="InterPro" id="IPR022742">
    <property type="entry name" value="Hydrolase_4"/>
</dbReference>
<reference evidence="3" key="1">
    <citation type="journal article" date="2022" name="Nat. Microbiol.">
        <title>Unique mobile elements and scalable gene flow at the prokaryote-eukaryote boundary revealed by circularized Asgard archaea genomes.</title>
        <authorList>
            <person name="Wu F."/>
            <person name="Speth D.R."/>
            <person name="Philosof A."/>
            <person name="Cremiere A."/>
            <person name="Narayanan A."/>
            <person name="Barco R.A."/>
            <person name="Connon S.A."/>
            <person name="Amend J.P."/>
            <person name="Antoshechkin I.A."/>
            <person name="Orphan V.J."/>
        </authorList>
    </citation>
    <scope>NUCLEOTIDE SEQUENCE</scope>
    <source>
        <strain evidence="3">PM71</strain>
    </source>
</reference>